<feature type="transmembrane region" description="Helical" evidence="1">
    <location>
        <begin position="7"/>
        <end position="31"/>
    </location>
</feature>
<keyword evidence="1" id="KW-0472">Membrane</keyword>
<comment type="caution">
    <text evidence="2">The sequence shown here is derived from an EMBL/GenBank/DDBJ whole genome shotgun (WGS) entry which is preliminary data.</text>
</comment>
<accession>A0A0F9G149</accession>
<proteinExistence type="predicted"/>
<keyword evidence="1" id="KW-1133">Transmembrane helix</keyword>
<gene>
    <name evidence="2" type="ORF">LCGC14_2176870</name>
</gene>
<reference evidence="2" key="1">
    <citation type="journal article" date="2015" name="Nature">
        <title>Complex archaea that bridge the gap between prokaryotes and eukaryotes.</title>
        <authorList>
            <person name="Spang A."/>
            <person name="Saw J.H."/>
            <person name="Jorgensen S.L."/>
            <person name="Zaremba-Niedzwiedzka K."/>
            <person name="Martijn J."/>
            <person name="Lind A.E."/>
            <person name="van Eijk R."/>
            <person name="Schleper C."/>
            <person name="Guy L."/>
            <person name="Ettema T.J."/>
        </authorList>
    </citation>
    <scope>NUCLEOTIDE SEQUENCE</scope>
</reference>
<evidence type="ECO:0000313" key="2">
    <source>
        <dbReference type="EMBL" id="KKL63260.1"/>
    </source>
</evidence>
<dbReference type="AlphaFoldDB" id="A0A0F9G149"/>
<evidence type="ECO:0000256" key="1">
    <source>
        <dbReference type="SAM" id="Phobius"/>
    </source>
</evidence>
<protein>
    <submittedName>
        <fullName evidence="2">Uncharacterized protein</fullName>
    </submittedName>
</protein>
<dbReference type="EMBL" id="LAZR01028231">
    <property type="protein sequence ID" value="KKL63260.1"/>
    <property type="molecule type" value="Genomic_DNA"/>
</dbReference>
<organism evidence="2">
    <name type="scientific">marine sediment metagenome</name>
    <dbReference type="NCBI Taxonomy" id="412755"/>
    <lineage>
        <taxon>unclassified sequences</taxon>
        <taxon>metagenomes</taxon>
        <taxon>ecological metagenomes</taxon>
    </lineage>
</organism>
<keyword evidence="1" id="KW-0812">Transmembrane</keyword>
<name>A0A0F9G149_9ZZZZ</name>
<sequence>MRVSRAGLIDVIGIIPFWVVSIWMALATLSLRPMVIDALGREDLSDGSKAFLWSIPVLLWMVQGIFTLSATSLAWEYKWISKTVLRLF</sequence>
<feature type="transmembrane region" description="Helical" evidence="1">
    <location>
        <begin position="51"/>
        <end position="75"/>
    </location>
</feature>